<sequence length="26" mass="3230">MVFNFCNPYILKYRALMNCFTKMKPR</sequence>
<dbReference type="EMBL" id="GGEC01061781">
    <property type="protein sequence ID" value="MBX42265.1"/>
    <property type="molecule type" value="Transcribed_RNA"/>
</dbReference>
<reference evidence="1" key="1">
    <citation type="submission" date="2018-02" db="EMBL/GenBank/DDBJ databases">
        <title>Rhizophora mucronata_Transcriptome.</title>
        <authorList>
            <person name="Meera S.P."/>
            <person name="Sreeshan A."/>
            <person name="Augustine A."/>
        </authorList>
    </citation>
    <scope>NUCLEOTIDE SEQUENCE</scope>
    <source>
        <tissue evidence="1">Leaf</tissue>
    </source>
</reference>
<protein>
    <submittedName>
        <fullName evidence="1">Uncharacterized protein</fullName>
    </submittedName>
</protein>
<name>A0A2P2NIG4_RHIMU</name>
<evidence type="ECO:0000313" key="1">
    <source>
        <dbReference type="EMBL" id="MBX42265.1"/>
    </source>
</evidence>
<accession>A0A2P2NIG4</accession>
<organism evidence="1">
    <name type="scientific">Rhizophora mucronata</name>
    <name type="common">Asiatic mangrove</name>
    <dbReference type="NCBI Taxonomy" id="61149"/>
    <lineage>
        <taxon>Eukaryota</taxon>
        <taxon>Viridiplantae</taxon>
        <taxon>Streptophyta</taxon>
        <taxon>Embryophyta</taxon>
        <taxon>Tracheophyta</taxon>
        <taxon>Spermatophyta</taxon>
        <taxon>Magnoliopsida</taxon>
        <taxon>eudicotyledons</taxon>
        <taxon>Gunneridae</taxon>
        <taxon>Pentapetalae</taxon>
        <taxon>rosids</taxon>
        <taxon>fabids</taxon>
        <taxon>Malpighiales</taxon>
        <taxon>Rhizophoraceae</taxon>
        <taxon>Rhizophora</taxon>
    </lineage>
</organism>
<proteinExistence type="predicted"/>
<dbReference type="AlphaFoldDB" id="A0A2P2NIG4"/>